<dbReference type="PANTHER" id="PTHR13767">
    <property type="entry name" value="TRNA-PSEUDOURIDINE SYNTHASE"/>
    <property type="match status" value="1"/>
</dbReference>
<evidence type="ECO:0000256" key="3">
    <source>
        <dbReference type="ARBA" id="ARBA00023235"/>
    </source>
</evidence>
<evidence type="ECO:0000256" key="2">
    <source>
        <dbReference type="ARBA" id="ARBA00022694"/>
    </source>
</evidence>
<dbReference type="NCBIfam" id="TIGR00431">
    <property type="entry name" value="TruB"/>
    <property type="match status" value="1"/>
</dbReference>
<feature type="domain" description="Pseudouridine synthase II N-terminal" evidence="5">
    <location>
        <begin position="23"/>
        <end position="164"/>
    </location>
</feature>
<feature type="region of interest" description="Disordered" evidence="4">
    <location>
        <begin position="78"/>
        <end position="98"/>
    </location>
</feature>
<gene>
    <name evidence="6" type="ORF">UFOPK3522_00928</name>
</gene>
<accession>A0A6J5ZRX8</accession>
<dbReference type="EC" id="5.4.99.25" evidence="1"/>
<dbReference type="HAMAP" id="MF_01080">
    <property type="entry name" value="TruB_bact"/>
    <property type="match status" value="1"/>
</dbReference>
<keyword evidence="3" id="KW-0413">Isomerase</keyword>
<dbReference type="Pfam" id="PF01509">
    <property type="entry name" value="TruB_N"/>
    <property type="match status" value="1"/>
</dbReference>
<reference evidence="6" key="1">
    <citation type="submission" date="2020-05" db="EMBL/GenBank/DDBJ databases">
        <authorList>
            <person name="Chiriac C."/>
            <person name="Salcher M."/>
            <person name="Ghai R."/>
            <person name="Kavagutti S V."/>
        </authorList>
    </citation>
    <scope>NUCLEOTIDE SEQUENCE</scope>
</reference>
<dbReference type="InterPro" id="IPR020103">
    <property type="entry name" value="PsdUridine_synth_cat_dom_sf"/>
</dbReference>
<dbReference type="GO" id="GO:0003723">
    <property type="term" value="F:RNA binding"/>
    <property type="evidence" value="ECO:0007669"/>
    <property type="project" value="InterPro"/>
</dbReference>
<dbReference type="InterPro" id="IPR002501">
    <property type="entry name" value="PsdUridine_synth_N"/>
</dbReference>
<dbReference type="Gene3D" id="3.30.2350.10">
    <property type="entry name" value="Pseudouridine synthase"/>
    <property type="match status" value="1"/>
</dbReference>
<keyword evidence="2" id="KW-0819">tRNA processing</keyword>
<dbReference type="GO" id="GO:0006400">
    <property type="term" value="P:tRNA modification"/>
    <property type="evidence" value="ECO:0007669"/>
    <property type="project" value="TreeGrafter"/>
</dbReference>
<dbReference type="PANTHER" id="PTHR13767:SF2">
    <property type="entry name" value="PSEUDOURIDYLATE SYNTHASE TRUB1"/>
    <property type="match status" value="1"/>
</dbReference>
<dbReference type="GO" id="GO:1990481">
    <property type="term" value="P:mRNA pseudouridine synthesis"/>
    <property type="evidence" value="ECO:0007669"/>
    <property type="project" value="TreeGrafter"/>
</dbReference>
<evidence type="ECO:0000259" key="5">
    <source>
        <dbReference type="Pfam" id="PF01509"/>
    </source>
</evidence>
<proteinExistence type="inferred from homology"/>
<sequence length="276" mass="29984">MDGIVLVDKPAGLSSHKVTNDVRRELGARKAGHAGTLDPFATGLLIILLGRARRVQRFFMGMSKEYIAVARLGATSTTGDPEGEIEMTGKLPPDRFEPTLGKISQRPPIYSAVKVDGKRAYKRAREGEQFEIPAREVELFEFSQLSRDADRAEFRIRCSSGTYVRSLISDLGDAYTEELRRTRIGPFSVDDADSGVVIGLDAALGFFDHVELDAADAKKAAHGVAVEWDGKVGKARLSGPEDATPEELLLTAVDGPVALAERRDDGMLKPVVGFRA</sequence>
<dbReference type="AlphaFoldDB" id="A0A6J5ZRX8"/>
<dbReference type="SUPFAM" id="SSF55120">
    <property type="entry name" value="Pseudouridine synthase"/>
    <property type="match status" value="1"/>
</dbReference>
<dbReference type="GO" id="GO:0160148">
    <property type="term" value="F:tRNA pseudouridine(55) synthase activity"/>
    <property type="evidence" value="ECO:0007669"/>
    <property type="project" value="UniProtKB-EC"/>
</dbReference>
<evidence type="ECO:0000313" key="6">
    <source>
        <dbReference type="EMBL" id="CAB4344228.1"/>
    </source>
</evidence>
<name>A0A6J5ZRX8_9ZZZZ</name>
<dbReference type="EMBL" id="CAESAO010000073">
    <property type="protein sequence ID" value="CAB4344228.1"/>
    <property type="molecule type" value="Genomic_DNA"/>
</dbReference>
<dbReference type="InterPro" id="IPR014780">
    <property type="entry name" value="tRNA_psdUridine_synth_TruB"/>
</dbReference>
<protein>
    <recommendedName>
        <fullName evidence="1">tRNA pseudouridine(55) synthase</fullName>
        <ecNumber evidence="1">5.4.99.25</ecNumber>
    </recommendedName>
</protein>
<evidence type="ECO:0000256" key="4">
    <source>
        <dbReference type="SAM" id="MobiDB-lite"/>
    </source>
</evidence>
<organism evidence="6">
    <name type="scientific">freshwater metagenome</name>
    <dbReference type="NCBI Taxonomy" id="449393"/>
    <lineage>
        <taxon>unclassified sequences</taxon>
        <taxon>metagenomes</taxon>
        <taxon>ecological metagenomes</taxon>
    </lineage>
</organism>
<evidence type="ECO:0000256" key="1">
    <source>
        <dbReference type="ARBA" id="ARBA00012787"/>
    </source>
</evidence>
<dbReference type="CDD" id="cd02573">
    <property type="entry name" value="PseudoU_synth_EcTruB"/>
    <property type="match status" value="1"/>
</dbReference>